<evidence type="ECO:0000313" key="1">
    <source>
        <dbReference type="EMBL" id="ETO75593.1"/>
    </source>
</evidence>
<dbReference type="Proteomes" id="UP000028582">
    <property type="component" value="Unassembled WGS sequence"/>
</dbReference>
<dbReference type="OrthoDB" id="125640at2759"/>
<sequence length="185" mass="21071">MKRCPKNKNKVKLKGVEVSKANSVATVVVQMGVHHSSVYRWRKQKTQLEGDKKNGSKFYVNSSAIRSRNYVALRSWTARFLKRNRLVIRRVTHKGSKTRNDMQNVADSFANSVNVAVEIDGILPFHTNYKIKHSSLFNIDQTAVFIDNPGKLTVDYCGTRYLASFKTQPKTQGDATFFGARQQQE</sequence>
<reference evidence="1 2" key="1">
    <citation type="submission" date="2013-11" db="EMBL/GenBank/DDBJ databases">
        <title>The Genome Sequence of Phytophthora parasitica P1976.</title>
        <authorList>
            <consortium name="The Broad Institute Genomics Platform"/>
            <person name="Russ C."/>
            <person name="Tyler B."/>
            <person name="Panabieres F."/>
            <person name="Shan W."/>
            <person name="Tripathy S."/>
            <person name="Grunwald N."/>
            <person name="Machado M."/>
            <person name="Johnson C.S."/>
            <person name="Walker B."/>
            <person name="Young S."/>
            <person name="Zeng Q."/>
            <person name="Gargeya S."/>
            <person name="Fitzgerald M."/>
            <person name="Haas B."/>
            <person name="Abouelleil A."/>
            <person name="Allen A.W."/>
            <person name="Alvarado L."/>
            <person name="Arachchi H.M."/>
            <person name="Berlin A.M."/>
            <person name="Chapman S.B."/>
            <person name="Gainer-Dewar J."/>
            <person name="Goldberg J."/>
            <person name="Griggs A."/>
            <person name="Gujja S."/>
            <person name="Hansen M."/>
            <person name="Howarth C."/>
            <person name="Imamovic A."/>
            <person name="Ireland A."/>
            <person name="Larimer J."/>
            <person name="McCowan C."/>
            <person name="Murphy C."/>
            <person name="Pearson M."/>
            <person name="Poon T.W."/>
            <person name="Priest M."/>
            <person name="Roberts A."/>
            <person name="Saif S."/>
            <person name="Shea T."/>
            <person name="Sisk P."/>
            <person name="Sykes S."/>
            <person name="Wortman J."/>
            <person name="Nusbaum C."/>
            <person name="Birren B."/>
        </authorList>
    </citation>
    <scope>NUCLEOTIDE SEQUENCE [LARGE SCALE GENOMIC DNA]</scope>
    <source>
        <strain evidence="1 2">P1976</strain>
    </source>
</reference>
<gene>
    <name evidence="1" type="ORF">F444_08850</name>
</gene>
<dbReference type="AlphaFoldDB" id="A0A081A9N2"/>
<evidence type="ECO:0008006" key="3">
    <source>
        <dbReference type="Google" id="ProtNLM"/>
    </source>
</evidence>
<name>A0A081A9N2_PHYNI</name>
<evidence type="ECO:0000313" key="2">
    <source>
        <dbReference type="Proteomes" id="UP000028582"/>
    </source>
</evidence>
<proteinExistence type="predicted"/>
<protein>
    <recommendedName>
        <fullName evidence="3">DDE-1 domain-containing protein</fullName>
    </recommendedName>
</protein>
<accession>A0A081A9N2</accession>
<dbReference type="EMBL" id="ANJA01001646">
    <property type="protein sequence ID" value="ETO75593.1"/>
    <property type="molecule type" value="Genomic_DNA"/>
</dbReference>
<organism evidence="1 2">
    <name type="scientific">Phytophthora nicotianae P1976</name>
    <dbReference type="NCBI Taxonomy" id="1317066"/>
    <lineage>
        <taxon>Eukaryota</taxon>
        <taxon>Sar</taxon>
        <taxon>Stramenopiles</taxon>
        <taxon>Oomycota</taxon>
        <taxon>Peronosporomycetes</taxon>
        <taxon>Peronosporales</taxon>
        <taxon>Peronosporaceae</taxon>
        <taxon>Phytophthora</taxon>
    </lineage>
</organism>
<comment type="caution">
    <text evidence="1">The sequence shown here is derived from an EMBL/GenBank/DDBJ whole genome shotgun (WGS) entry which is preliminary data.</text>
</comment>